<dbReference type="InterPro" id="IPR032272">
    <property type="entry name" value="DUF4834"/>
</dbReference>
<comment type="caution">
    <text evidence="3">The sequence shown here is derived from an EMBL/GenBank/DDBJ whole genome shotgun (WGS) entry which is preliminary data.</text>
</comment>
<keyword evidence="2" id="KW-0812">Transmembrane</keyword>
<keyword evidence="2" id="KW-0472">Membrane</keyword>
<dbReference type="RefSeq" id="WP_107581294.1">
    <property type="nucleotide sequence ID" value="NZ_JAERMS010000020.1"/>
</dbReference>
<evidence type="ECO:0000256" key="2">
    <source>
        <dbReference type="SAM" id="Phobius"/>
    </source>
</evidence>
<evidence type="ECO:0000313" key="3">
    <source>
        <dbReference type="EMBL" id="MBO1363583.1"/>
    </source>
</evidence>
<dbReference type="Proteomes" id="UP000664265">
    <property type="component" value="Unassembled WGS sequence"/>
</dbReference>
<evidence type="ECO:0000313" key="4">
    <source>
        <dbReference type="Proteomes" id="UP000664265"/>
    </source>
</evidence>
<feature type="region of interest" description="Disordered" evidence="1">
    <location>
        <begin position="50"/>
        <end position="91"/>
    </location>
</feature>
<feature type="compositionally biased region" description="Basic and acidic residues" evidence="1">
    <location>
        <begin position="58"/>
        <end position="83"/>
    </location>
</feature>
<evidence type="ECO:0000256" key="1">
    <source>
        <dbReference type="SAM" id="MobiDB-lite"/>
    </source>
</evidence>
<feature type="transmembrane region" description="Helical" evidence="2">
    <location>
        <begin position="6"/>
        <end position="26"/>
    </location>
</feature>
<reference evidence="3 4" key="1">
    <citation type="submission" date="2021-01" db="EMBL/GenBank/DDBJ databases">
        <title>Prevotella A2931 sp. nov.</title>
        <authorList>
            <person name="Buhl M."/>
            <person name="Oberhettinger P."/>
        </authorList>
    </citation>
    <scope>NUCLEOTIDE SEQUENCE [LARGE SCALE GENOMIC DNA]</scope>
    <source>
        <strain evidence="3 4">A2931</strain>
    </source>
</reference>
<protein>
    <submittedName>
        <fullName evidence="3">DUF4834 family protein</fullName>
    </submittedName>
</protein>
<gene>
    <name evidence="3" type="ORF">JHU38_07340</name>
</gene>
<proteinExistence type="predicted"/>
<accession>A0ABS3M5Y0</accession>
<organism evidence="3 4">
    <name type="scientific">Prevotella illustrans</name>
    <dbReference type="NCBI Taxonomy" id="2800387"/>
    <lineage>
        <taxon>Bacteria</taxon>
        <taxon>Pseudomonadati</taxon>
        <taxon>Bacteroidota</taxon>
        <taxon>Bacteroidia</taxon>
        <taxon>Bacteroidales</taxon>
        <taxon>Prevotellaceae</taxon>
        <taxon>Prevotella</taxon>
    </lineage>
</organism>
<name>A0ABS3M5Y0_9BACT</name>
<dbReference type="Pfam" id="PF16118">
    <property type="entry name" value="DUF4834"/>
    <property type="match status" value="1"/>
</dbReference>
<keyword evidence="4" id="KW-1185">Reference proteome</keyword>
<sequence length="91" mass="10720">MILLKFFLIVFIVVLFMGVVFFWNIIKTFFHIFRQVKRGLGGDANMQDAYRRQSGSHSSDRESVVDRRSSKEANQKIFSKDEGEYVDYTEE</sequence>
<dbReference type="EMBL" id="JAERMS010000020">
    <property type="protein sequence ID" value="MBO1363583.1"/>
    <property type="molecule type" value="Genomic_DNA"/>
</dbReference>
<keyword evidence="2" id="KW-1133">Transmembrane helix</keyword>